<dbReference type="InterPro" id="IPR008978">
    <property type="entry name" value="HSP20-like_chaperone"/>
</dbReference>
<dbReference type="Proteomes" id="UP000297597">
    <property type="component" value="Unassembled WGS sequence"/>
</dbReference>
<dbReference type="InterPro" id="IPR002068">
    <property type="entry name" value="A-crystallin/Hsp20_dom"/>
</dbReference>
<dbReference type="AlphaFoldDB" id="A0A4Y7RWQ1"/>
<dbReference type="Gene3D" id="2.60.40.790">
    <property type="match status" value="1"/>
</dbReference>
<organism evidence="4 5">
    <name type="scientific">Pelotomaculum propionicicum</name>
    <dbReference type="NCBI Taxonomy" id="258475"/>
    <lineage>
        <taxon>Bacteria</taxon>
        <taxon>Bacillati</taxon>
        <taxon>Bacillota</taxon>
        <taxon>Clostridia</taxon>
        <taxon>Eubacteriales</taxon>
        <taxon>Desulfotomaculaceae</taxon>
        <taxon>Pelotomaculum</taxon>
    </lineage>
</organism>
<evidence type="ECO:0000313" key="4">
    <source>
        <dbReference type="EMBL" id="TEB13149.1"/>
    </source>
</evidence>
<evidence type="ECO:0000256" key="2">
    <source>
        <dbReference type="RuleBase" id="RU003616"/>
    </source>
</evidence>
<dbReference type="SUPFAM" id="SSF49764">
    <property type="entry name" value="HSP20-like chaperones"/>
    <property type="match status" value="1"/>
</dbReference>
<comment type="similarity">
    <text evidence="1 2">Belongs to the small heat shock protein (HSP20) family.</text>
</comment>
<sequence>MDDLKKILSQATLLQKQLLNSSERNQMRKFTLRQLAEIAETLMDSSPNMEIHSYKDEVIVSGVVPNILNPQDISVELDNGIILRIECIWHKSDETGNLESKPCEFKKKIELPYSVIPETLSVTYQKGILSISAKRTDGTNTWAAKAQFLD</sequence>
<accession>A0A4Y7RWQ1</accession>
<evidence type="ECO:0000259" key="3">
    <source>
        <dbReference type="PROSITE" id="PS01031"/>
    </source>
</evidence>
<proteinExistence type="inferred from homology"/>
<feature type="domain" description="SHSP" evidence="3">
    <location>
        <begin position="40"/>
        <end position="150"/>
    </location>
</feature>
<evidence type="ECO:0000256" key="1">
    <source>
        <dbReference type="PROSITE-ProRule" id="PRU00285"/>
    </source>
</evidence>
<protein>
    <recommendedName>
        <fullName evidence="3">SHSP domain-containing protein</fullName>
    </recommendedName>
</protein>
<dbReference type="Pfam" id="PF00011">
    <property type="entry name" value="HSP20"/>
    <property type="match status" value="1"/>
</dbReference>
<gene>
    <name evidence="4" type="ORF">Pmgp_00445</name>
</gene>
<dbReference type="PROSITE" id="PS01031">
    <property type="entry name" value="SHSP"/>
    <property type="match status" value="1"/>
</dbReference>
<reference evidence="4 5" key="1">
    <citation type="journal article" date="2018" name="Environ. Microbiol.">
        <title>Novel energy conservation strategies and behaviour of Pelotomaculum schinkii driving syntrophic propionate catabolism.</title>
        <authorList>
            <person name="Hidalgo-Ahumada C.A.P."/>
            <person name="Nobu M.K."/>
            <person name="Narihiro T."/>
            <person name="Tamaki H."/>
            <person name="Liu W.T."/>
            <person name="Kamagata Y."/>
            <person name="Stams A.J.M."/>
            <person name="Imachi H."/>
            <person name="Sousa D.Z."/>
        </authorList>
    </citation>
    <scope>NUCLEOTIDE SEQUENCE [LARGE SCALE GENOMIC DNA]</scope>
    <source>
        <strain evidence="4 5">MGP</strain>
    </source>
</reference>
<dbReference type="CDD" id="cd06464">
    <property type="entry name" value="ACD_sHsps-like"/>
    <property type="match status" value="1"/>
</dbReference>
<comment type="caution">
    <text evidence="4">The sequence shown here is derived from an EMBL/GenBank/DDBJ whole genome shotgun (WGS) entry which is preliminary data.</text>
</comment>
<name>A0A4Y7RWQ1_9FIRM</name>
<dbReference type="RefSeq" id="WP_134212332.1">
    <property type="nucleotide sequence ID" value="NZ_QFFZ01000003.1"/>
</dbReference>
<evidence type="ECO:0000313" key="5">
    <source>
        <dbReference type="Proteomes" id="UP000297597"/>
    </source>
</evidence>
<keyword evidence="5" id="KW-1185">Reference proteome</keyword>
<dbReference type="EMBL" id="QFFZ01000003">
    <property type="protein sequence ID" value="TEB13149.1"/>
    <property type="molecule type" value="Genomic_DNA"/>
</dbReference>
<dbReference type="OrthoDB" id="9792695at2"/>